<protein>
    <submittedName>
        <fullName evidence="1">Uncharacterized protein</fullName>
    </submittedName>
</protein>
<name>A0A9W8AUE3_9FUNG</name>
<comment type="caution">
    <text evidence="1">The sequence shown here is derived from an EMBL/GenBank/DDBJ whole genome shotgun (WGS) entry which is preliminary data.</text>
</comment>
<evidence type="ECO:0000313" key="2">
    <source>
        <dbReference type="Proteomes" id="UP001150925"/>
    </source>
</evidence>
<dbReference type="Proteomes" id="UP001150925">
    <property type="component" value="Unassembled WGS sequence"/>
</dbReference>
<dbReference type="AlphaFoldDB" id="A0A9W8AUE3"/>
<dbReference type="PANTHER" id="PTHR37331:SF1">
    <property type="entry name" value="YALI0F11671P"/>
    <property type="match status" value="1"/>
</dbReference>
<gene>
    <name evidence="1" type="ORF">IWQ62_003214</name>
</gene>
<sequence length="216" mass="24681">MLTLRGWSLPRIGPFRRQLQGLGTRRWYSKVINDKEYPDLHWYLQPETTLPKSTQLTTPVTALLSFHSPRDLNQGEPDERSTIGWTTRLDVDALQRNHTATLTPDGFIPNESFMNWVHGLLKDSAHSADPILSSMAKSVGQGWLHIADERHPPPYGRIPRPEDIIGSVQVEDGHIVPHSYQPMPSHRLVSPKGLFRLSPDLHACMMRQFKKDFVDH</sequence>
<reference evidence="1" key="1">
    <citation type="submission" date="2022-07" db="EMBL/GenBank/DDBJ databases">
        <title>Phylogenomic reconstructions and comparative analyses of Kickxellomycotina fungi.</title>
        <authorList>
            <person name="Reynolds N.K."/>
            <person name="Stajich J.E."/>
            <person name="Barry K."/>
            <person name="Grigoriev I.V."/>
            <person name="Crous P."/>
            <person name="Smith M.E."/>
        </authorList>
    </citation>
    <scope>NUCLEOTIDE SEQUENCE</scope>
    <source>
        <strain evidence="1">RSA 1196</strain>
    </source>
</reference>
<evidence type="ECO:0000313" key="1">
    <source>
        <dbReference type="EMBL" id="KAJ1963435.1"/>
    </source>
</evidence>
<proteinExistence type="predicted"/>
<dbReference type="PANTHER" id="PTHR37331">
    <property type="entry name" value="YALI0F11671P"/>
    <property type="match status" value="1"/>
</dbReference>
<keyword evidence="2" id="KW-1185">Reference proteome</keyword>
<accession>A0A9W8AUE3</accession>
<dbReference type="OrthoDB" id="5397701at2759"/>
<dbReference type="EMBL" id="JANBPY010000824">
    <property type="protein sequence ID" value="KAJ1963435.1"/>
    <property type="molecule type" value="Genomic_DNA"/>
</dbReference>
<organism evidence="1 2">
    <name type="scientific">Dispira parvispora</name>
    <dbReference type="NCBI Taxonomy" id="1520584"/>
    <lineage>
        <taxon>Eukaryota</taxon>
        <taxon>Fungi</taxon>
        <taxon>Fungi incertae sedis</taxon>
        <taxon>Zoopagomycota</taxon>
        <taxon>Kickxellomycotina</taxon>
        <taxon>Dimargaritomycetes</taxon>
        <taxon>Dimargaritales</taxon>
        <taxon>Dimargaritaceae</taxon>
        <taxon>Dispira</taxon>
    </lineage>
</organism>